<comment type="caution">
    <text evidence="3">The sequence shown here is derived from an EMBL/GenBank/DDBJ whole genome shotgun (WGS) entry which is preliminary data.</text>
</comment>
<keyword evidence="1" id="KW-1133">Transmembrane helix</keyword>
<proteinExistence type="predicted"/>
<gene>
    <name evidence="3" type="ORF">KTS37_00150</name>
</gene>
<evidence type="ECO:0000256" key="1">
    <source>
        <dbReference type="SAM" id="Phobius"/>
    </source>
</evidence>
<dbReference type="InterPro" id="IPR058436">
    <property type="entry name" value="DUF8123"/>
</dbReference>
<dbReference type="Pfam" id="PF26444">
    <property type="entry name" value="DUF8123"/>
    <property type="match status" value="1"/>
</dbReference>
<keyword evidence="4" id="KW-1185">Reference proteome</keyword>
<keyword evidence="1" id="KW-0812">Transmembrane</keyword>
<name>A0AA41FX49_9EURY</name>
<evidence type="ECO:0000313" key="4">
    <source>
        <dbReference type="Proteomes" id="UP001166304"/>
    </source>
</evidence>
<sequence>MSTLANGLDDPFKPLGATVGILLVLAMLAVLAGAPWAVHQRIGPVVVQILGALVMGVIGLGLAYLSLTTEA</sequence>
<feature type="transmembrane region" description="Helical" evidence="1">
    <location>
        <begin position="45"/>
        <end position="67"/>
    </location>
</feature>
<dbReference type="Proteomes" id="UP001166304">
    <property type="component" value="Unassembled WGS sequence"/>
</dbReference>
<feature type="transmembrane region" description="Helical" evidence="1">
    <location>
        <begin position="15"/>
        <end position="38"/>
    </location>
</feature>
<feature type="domain" description="DUF8123" evidence="2">
    <location>
        <begin position="5"/>
        <end position="68"/>
    </location>
</feature>
<dbReference type="AlphaFoldDB" id="A0AA41FX49"/>
<dbReference type="EMBL" id="JAHQXE010000001">
    <property type="protein sequence ID" value="MBV0900186.1"/>
    <property type="molecule type" value="Genomic_DNA"/>
</dbReference>
<protein>
    <recommendedName>
        <fullName evidence="2">DUF8123 domain-containing protein</fullName>
    </recommendedName>
</protein>
<keyword evidence="1" id="KW-0472">Membrane</keyword>
<dbReference type="RefSeq" id="WP_162412499.1">
    <property type="nucleotide sequence ID" value="NZ_JAHQXE010000001.1"/>
</dbReference>
<evidence type="ECO:0000313" key="3">
    <source>
        <dbReference type="EMBL" id="MBV0900186.1"/>
    </source>
</evidence>
<organism evidence="3 4">
    <name type="scientific">Haloarcula salina</name>
    <dbReference type="NCBI Taxonomy" id="1429914"/>
    <lineage>
        <taxon>Archaea</taxon>
        <taxon>Methanobacteriati</taxon>
        <taxon>Methanobacteriota</taxon>
        <taxon>Stenosarchaea group</taxon>
        <taxon>Halobacteria</taxon>
        <taxon>Halobacteriales</taxon>
        <taxon>Haloarculaceae</taxon>
        <taxon>Haloarcula</taxon>
    </lineage>
</organism>
<evidence type="ECO:0000259" key="2">
    <source>
        <dbReference type="Pfam" id="PF26444"/>
    </source>
</evidence>
<accession>A0AA41FX49</accession>
<reference evidence="3" key="1">
    <citation type="submission" date="2021-06" db="EMBL/GenBank/DDBJ databases">
        <title>New haloarchaea isolates fom saline soil.</title>
        <authorList>
            <person name="Duran-Viseras A."/>
            <person name="Sanchez-Porro C.S."/>
            <person name="Ventosa A."/>
        </authorList>
    </citation>
    <scope>NUCLEOTIDE SEQUENCE</scope>
    <source>
        <strain evidence="3">JCM 18369</strain>
    </source>
</reference>